<dbReference type="PANTHER" id="PTHR38477:SF1">
    <property type="entry name" value="MUREIN L,D-TRANSPEPTIDASE CATALYTIC DOMAIN FAMILY PROTEIN"/>
    <property type="match status" value="1"/>
</dbReference>
<dbReference type="PANTHER" id="PTHR38477">
    <property type="entry name" value="HYPOTHETICAL EXPORTED PROTEIN"/>
    <property type="match status" value="1"/>
</dbReference>
<dbReference type="OrthoDB" id="1247236at2"/>
<dbReference type="EMBL" id="FQZI01000001">
    <property type="protein sequence ID" value="SHI32851.1"/>
    <property type="molecule type" value="Genomic_DNA"/>
</dbReference>
<dbReference type="InterPro" id="IPR032676">
    <property type="entry name" value="YkuD_2"/>
</dbReference>
<keyword evidence="2" id="KW-1185">Reference proteome</keyword>
<evidence type="ECO:0000313" key="1">
    <source>
        <dbReference type="EMBL" id="SHI32851.1"/>
    </source>
</evidence>
<proteinExistence type="predicted"/>
<evidence type="ECO:0000313" key="2">
    <source>
        <dbReference type="Proteomes" id="UP000184488"/>
    </source>
</evidence>
<dbReference type="Proteomes" id="UP000184488">
    <property type="component" value="Unassembled WGS sequence"/>
</dbReference>
<dbReference type="RefSeq" id="WP_073307510.1">
    <property type="nucleotide sequence ID" value="NZ_FQZI01000001.1"/>
</dbReference>
<name>A0A1M6A8S1_9FLAO</name>
<dbReference type="AlphaFoldDB" id="A0A1M6A8S1"/>
<dbReference type="Pfam" id="PF13645">
    <property type="entry name" value="YkuD_2"/>
    <property type="match status" value="1"/>
</dbReference>
<reference evidence="2" key="1">
    <citation type="submission" date="2016-11" db="EMBL/GenBank/DDBJ databases">
        <authorList>
            <person name="Varghese N."/>
            <person name="Submissions S."/>
        </authorList>
    </citation>
    <scope>NUCLEOTIDE SEQUENCE [LARGE SCALE GENOMIC DNA]</scope>
    <source>
        <strain evidence="2">DSM 18829</strain>
    </source>
</reference>
<accession>A0A1M6A8S1</accession>
<organism evidence="1 2">
    <name type="scientific">Flavobacterium terrae</name>
    <dbReference type="NCBI Taxonomy" id="415425"/>
    <lineage>
        <taxon>Bacteria</taxon>
        <taxon>Pseudomonadati</taxon>
        <taxon>Bacteroidota</taxon>
        <taxon>Flavobacteriia</taxon>
        <taxon>Flavobacteriales</taxon>
        <taxon>Flavobacteriaceae</taxon>
        <taxon>Flavobacterium</taxon>
    </lineage>
</organism>
<dbReference type="STRING" id="415425.SAMN05444363_0079"/>
<gene>
    <name evidence="1" type="ORF">SAMN05444363_0079</name>
</gene>
<sequence>MKSLLISLFILLSFCQNSENRETSKKEYSTYSKEALQFCKKNKLESNYFLLADLGVHSGKKRLFKYDFKKDTIVSSYMVSHGCCDSMWGQTFTKNDPKISNEADSHCSSTGKYIIKERGVSQWGIKVKYLLHGKDKTNSNALNRAIVLHSWEEIPNEEVYPKGTPEGWGCPAVSNEAMREIDKLLNQSKKPVLLWVIK</sequence>
<protein>
    <submittedName>
        <fullName evidence="1">L,D-transpeptidase catalytic domain</fullName>
    </submittedName>
</protein>